<dbReference type="GeneID" id="36528485"/>
<dbReference type="RefSeq" id="XP_024686972.1">
    <property type="nucleotide sequence ID" value="XM_024821159.1"/>
</dbReference>
<feature type="compositionally biased region" description="Polar residues" evidence="1">
    <location>
        <begin position="110"/>
        <end position="119"/>
    </location>
</feature>
<sequence length="119" mass="13467">MRLTRQNERMKICGVRAISSIHHSVAILVNMAKCRLLILEGKHSPHHPPQIGPSIRRRAFQDTDEHESTLLAIVSRVDIQKRQSTDQQSIDAGSYIPSNESRAEKRANHGASTTRMMLF</sequence>
<comment type="caution">
    <text evidence="2">The sequence shown here is derived from an EMBL/GenBank/DDBJ whole genome shotgun (WGS) entry which is preliminary data.</text>
</comment>
<protein>
    <submittedName>
        <fullName evidence="2">Uncharacterized protein</fullName>
    </submittedName>
</protein>
<accession>A0A2I1CL74</accession>
<dbReference type="EMBL" id="MSZS01000001">
    <property type="protein sequence ID" value="PKX98377.1"/>
    <property type="molecule type" value="Genomic_DNA"/>
</dbReference>
<evidence type="ECO:0000256" key="1">
    <source>
        <dbReference type="SAM" id="MobiDB-lite"/>
    </source>
</evidence>
<dbReference type="VEuPathDB" id="FungiDB:P174DRAFT_14975"/>
<dbReference type="AlphaFoldDB" id="A0A2I1CL74"/>
<reference evidence="3" key="1">
    <citation type="journal article" date="2018" name="Proc. Natl. Acad. Sci. U.S.A.">
        <title>Linking secondary metabolites to gene clusters through genome sequencing of six diverse Aspergillus species.</title>
        <authorList>
            <person name="Kaerboelling I."/>
            <person name="Vesth T.C."/>
            <person name="Frisvad J.C."/>
            <person name="Nybo J.L."/>
            <person name="Theobald S."/>
            <person name="Kuo A."/>
            <person name="Bowyer P."/>
            <person name="Matsuda Y."/>
            <person name="Mondo S."/>
            <person name="Lyhne E.K."/>
            <person name="Kogle M.E."/>
            <person name="Clum A."/>
            <person name="Lipzen A."/>
            <person name="Salamov A."/>
            <person name="Ngan C.Y."/>
            <person name="Daum C."/>
            <person name="Chiniquy J."/>
            <person name="Barry K."/>
            <person name="LaButti K."/>
            <person name="Haridas S."/>
            <person name="Simmons B.A."/>
            <person name="Magnuson J.K."/>
            <person name="Mortensen U.H."/>
            <person name="Larsen T.O."/>
            <person name="Grigoriev I.V."/>
            <person name="Baker S.E."/>
            <person name="Andersen M.R."/>
        </authorList>
    </citation>
    <scope>NUCLEOTIDE SEQUENCE [LARGE SCALE GENOMIC DNA]</scope>
    <source>
        <strain evidence="3">IBT 16806</strain>
    </source>
</reference>
<keyword evidence="3" id="KW-1185">Reference proteome</keyword>
<organism evidence="2 3">
    <name type="scientific">Aspergillus novofumigatus (strain IBT 16806)</name>
    <dbReference type="NCBI Taxonomy" id="1392255"/>
    <lineage>
        <taxon>Eukaryota</taxon>
        <taxon>Fungi</taxon>
        <taxon>Dikarya</taxon>
        <taxon>Ascomycota</taxon>
        <taxon>Pezizomycotina</taxon>
        <taxon>Eurotiomycetes</taxon>
        <taxon>Eurotiomycetidae</taxon>
        <taxon>Eurotiales</taxon>
        <taxon>Aspergillaceae</taxon>
        <taxon>Aspergillus</taxon>
        <taxon>Aspergillus subgen. Fumigati</taxon>
    </lineage>
</organism>
<evidence type="ECO:0000313" key="3">
    <source>
        <dbReference type="Proteomes" id="UP000234474"/>
    </source>
</evidence>
<feature type="region of interest" description="Disordered" evidence="1">
    <location>
        <begin position="82"/>
        <end position="119"/>
    </location>
</feature>
<dbReference type="Proteomes" id="UP000234474">
    <property type="component" value="Unassembled WGS sequence"/>
</dbReference>
<feature type="compositionally biased region" description="Polar residues" evidence="1">
    <location>
        <begin position="85"/>
        <end position="100"/>
    </location>
</feature>
<gene>
    <name evidence="2" type="ORF">P174DRAFT_14975</name>
</gene>
<evidence type="ECO:0000313" key="2">
    <source>
        <dbReference type="EMBL" id="PKX98377.1"/>
    </source>
</evidence>
<proteinExistence type="predicted"/>
<dbReference type="OrthoDB" id="10486053at2759"/>
<name>A0A2I1CL74_ASPN1</name>